<evidence type="ECO:0000313" key="4">
    <source>
        <dbReference type="Proteomes" id="UP000179769"/>
    </source>
</evidence>
<gene>
    <name evidence="3" type="ORF">BBK14_21585</name>
</gene>
<feature type="domain" description="Pvc16 N-terminal" evidence="2">
    <location>
        <begin position="10"/>
        <end position="185"/>
    </location>
</feature>
<dbReference type="AlphaFoldDB" id="A0A1S1PWL2"/>
<feature type="compositionally biased region" description="Basic and acidic residues" evidence="1">
    <location>
        <begin position="214"/>
        <end position="226"/>
    </location>
</feature>
<comment type="caution">
    <text evidence="3">The sequence shown here is derived from an EMBL/GenBank/DDBJ whole genome shotgun (WGS) entry which is preliminary data.</text>
</comment>
<evidence type="ECO:0000259" key="2">
    <source>
        <dbReference type="Pfam" id="PF14065"/>
    </source>
</evidence>
<dbReference type="Proteomes" id="UP000179769">
    <property type="component" value="Unassembled WGS sequence"/>
</dbReference>
<evidence type="ECO:0000313" key="3">
    <source>
        <dbReference type="EMBL" id="OHV25727.1"/>
    </source>
</evidence>
<evidence type="ECO:0000256" key="1">
    <source>
        <dbReference type="SAM" id="MobiDB-lite"/>
    </source>
</evidence>
<dbReference type="InterPro" id="IPR025351">
    <property type="entry name" value="Pvc16_N"/>
</dbReference>
<feature type="region of interest" description="Disordered" evidence="1">
    <location>
        <begin position="193"/>
        <end position="226"/>
    </location>
</feature>
<dbReference type="EMBL" id="MAXA01000228">
    <property type="protein sequence ID" value="OHV25727.1"/>
    <property type="molecule type" value="Genomic_DNA"/>
</dbReference>
<organism evidence="3 4">
    <name type="scientific">Parafrankia soli</name>
    <dbReference type="NCBI Taxonomy" id="2599596"/>
    <lineage>
        <taxon>Bacteria</taxon>
        <taxon>Bacillati</taxon>
        <taxon>Actinomycetota</taxon>
        <taxon>Actinomycetes</taxon>
        <taxon>Frankiales</taxon>
        <taxon>Frankiaceae</taxon>
        <taxon>Parafrankia</taxon>
    </lineage>
</organism>
<accession>A0A1S1PWL2</accession>
<dbReference type="Pfam" id="PF14065">
    <property type="entry name" value="Pvc16_N"/>
    <property type="match status" value="1"/>
</dbReference>
<protein>
    <recommendedName>
        <fullName evidence="2">Pvc16 N-terminal domain-containing protein</fullName>
    </recommendedName>
</protein>
<name>A0A1S1PWL2_9ACTN</name>
<keyword evidence="4" id="KW-1185">Reference proteome</keyword>
<sequence>MRPFRAMIHDVDATLSALLSAEGVASDDMEVLFDAPTREWAARRSGPCIDAFLYDIREDVARREIAMEAVHDADGKIVSRRPPARRLRLSYLLTAWTTRPEDEHRLLSALLSALLRYDAVPREHLRGALANQPIPVLLQLALPTGGDRSITDVWNALGGELKPSLDLVVVAPFDPARVEPVGPLVAADPQLHVRSSAVDRRRAEEDGGSSGGPPDRHAPRRRIQEI</sequence>
<dbReference type="OrthoDB" id="5514409at2"/>
<reference evidence="4" key="1">
    <citation type="submission" date="2016-07" db="EMBL/GenBank/DDBJ databases">
        <title>Frankia sp. NRRL B-16219 Genome sequencing.</title>
        <authorList>
            <person name="Ghodhbane-Gtari F."/>
            <person name="Swanson E."/>
            <person name="Gueddou A."/>
            <person name="Louati M."/>
            <person name="Nouioui I."/>
            <person name="Hezbri K."/>
            <person name="Abebe-Akele F."/>
            <person name="Simpson S."/>
            <person name="Morris K."/>
            <person name="Thomas K."/>
            <person name="Gtari M."/>
            <person name="Tisa L.S."/>
        </authorList>
    </citation>
    <scope>NUCLEOTIDE SEQUENCE [LARGE SCALE GENOMIC DNA]</scope>
    <source>
        <strain evidence="4">NRRL B-16219</strain>
    </source>
</reference>
<proteinExistence type="predicted"/>